<dbReference type="Proteomes" id="UP000237073">
    <property type="component" value="Unassembled WGS sequence"/>
</dbReference>
<dbReference type="CDD" id="cd07103">
    <property type="entry name" value="ALDH_F5_SSADH_GabD"/>
    <property type="match status" value="1"/>
</dbReference>
<dbReference type="Gene3D" id="3.40.605.10">
    <property type="entry name" value="Aldehyde Dehydrogenase, Chain A, domain 1"/>
    <property type="match status" value="1"/>
</dbReference>
<dbReference type="InterPro" id="IPR029510">
    <property type="entry name" value="Ald_DH_CS_GLU"/>
</dbReference>
<dbReference type="RefSeq" id="WP_103675623.1">
    <property type="nucleotide sequence ID" value="NZ_PQGD01000008.1"/>
</dbReference>
<dbReference type="EC" id="1.2.1.16" evidence="7"/>
<dbReference type="InterPro" id="IPR016163">
    <property type="entry name" value="Ald_DH_C"/>
</dbReference>
<dbReference type="InterPro" id="IPR016162">
    <property type="entry name" value="Ald_DH_N"/>
</dbReference>
<dbReference type="FunFam" id="3.40.605.10:FF:000005">
    <property type="entry name" value="Succinate-semialdehyde dehydrogenase I"/>
    <property type="match status" value="1"/>
</dbReference>
<dbReference type="AlphaFoldDB" id="A0A2P5GQ47"/>
<comment type="similarity">
    <text evidence="1 4">Belongs to the aldehyde dehydrogenase family.</text>
</comment>
<evidence type="ECO:0000313" key="6">
    <source>
        <dbReference type="EMBL" id="POP45532.1"/>
    </source>
</evidence>
<sequence>MADQTLQEHELFQTGYLVDGVWKTLDTTFDVVNPATGEVITRVAKAGKKETEDAIAAASNAFPGWRAKTAKQRSEILYRWYQLIIENKTWLGQLMTTEQGKPLKEAEGEVEYAASFIQWFAEQAKRANGEIIPPAKPGSRILATREPVGVVAAITPWNFPMAMLTRKLGPALAAGCTGVIKPANNTPLSAFALLQLAKKAGVPDGVLNAVAGNTSEISDAIMASAEVRKITFTGSTAVGKTLVRNSADTMKKISMELGGNAPYIVFDDADIDAAVQGAIANKFRNAGQVCVSVNRFYLHESIYDSFVNKLSDAVNTLKVGNGLEEGVIVGPLIEPSAVDKVREHIDDAVSKGAKILAGGKAHALGGNFWQPTVLGDCNDGMKLAQEETFGPVAACFRFTSEDEVIQRANHTPFGLAAYFYTQNLQRIFRVSQALESGMIGVNECAVSTEVAPFGGVKESGLGREGSVLGLDEFLEVKTLHIGGL</sequence>
<evidence type="ECO:0000313" key="9">
    <source>
        <dbReference type="Proteomes" id="UP000247005"/>
    </source>
</evidence>
<keyword evidence="8" id="KW-1185">Reference proteome</keyword>
<evidence type="ECO:0000256" key="4">
    <source>
        <dbReference type="RuleBase" id="RU003345"/>
    </source>
</evidence>
<reference evidence="8 9" key="1">
    <citation type="submission" date="2018-01" db="EMBL/GenBank/DDBJ databases">
        <title>Superficieibacter electus gen. nov., sp. nov., an extended-spectrum beta-lactamase possessing member of the Enterobacteriaceae family, isolated from intensive care unit surfaces.</title>
        <authorList>
            <person name="Potter R.F."/>
            <person name="D'Souza A.W."/>
        </authorList>
    </citation>
    <scope>NUCLEOTIDE SEQUENCE [LARGE SCALE GENOMIC DNA]</scope>
    <source>
        <strain evidence="7 9">BP-1</strain>
        <strain evidence="6 8">BP-2</strain>
    </source>
</reference>
<dbReference type="FunFam" id="3.40.309.10:FF:000004">
    <property type="entry name" value="Succinate-semialdehyde dehydrogenase I"/>
    <property type="match status" value="1"/>
</dbReference>
<dbReference type="Pfam" id="PF00171">
    <property type="entry name" value="Aldedh"/>
    <property type="match status" value="1"/>
</dbReference>
<comment type="caution">
    <text evidence="7">The sequence shown here is derived from an EMBL/GenBank/DDBJ whole genome shotgun (WGS) entry which is preliminary data.</text>
</comment>
<evidence type="ECO:0000259" key="5">
    <source>
        <dbReference type="Pfam" id="PF00171"/>
    </source>
</evidence>
<accession>A0A2P5GQ47</accession>
<dbReference type="PANTHER" id="PTHR43353:SF5">
    <property type="entry name" value="SUCCINATE-SEMIALDEHYDE DEHYDROGENASE, MITOCHONDRIAL"/>
    <property type="match status" value="1"/>
</dbReference>
<dbReference type="Gene3D" id="3.40.309.10">
    <property type="entry name" value="Aldehyde Dehydrogenase, Chain A, domain 2"/>
    <property type="match status" value="1"/>
</dbReference>
<dbReference type="SUPFAM" id="SSF53720">
    <property type="entry name" value="ALDH-like"/>
    <property type="match status" value="1"/>
</dbReference>
<evidence type="ECO:0000313" key="8">
    <source>
        <dbReference type="Proteomes" id="UP000237073"/>
    </source>
</evidence>
<dbReference type="InterPro" id="IPR016161">
    <property type="entry name" value="Ald_DH/histidinol_DH"/>
</dbReference>
<dbReference type="PANTHER" id="PTHR43353">
    <property type="entry name" value="SUCCINATE-SEMIALDEHYDE DEHYDROGENASE, MITOCHONDRIAL"/>
    <property type="match status" value="1"/>
</dbReference>
<dbReference type="InterPro" id="IPR050740">
    <property type="entry name" value="Aldehyde_DH_Superfamily"/>
</dbReference>
<dbReference type="GO" id="GO:0004777">
    <property type="term" value="F:succinate-semialdehyde dehydrogenase (NAD+) activity"/>
    <property type="evidence" value="ECO:0007669"/>
    <property type="project" value="TreeGrafter"/>
</dbReference>
<dbReference type="GO" id="GO:0009450">
    <property type="term" value="P:gamma-aminobutyric acid catabolic process"/>
    <property type="evidence" value="ECO:0007669"/>
    <property type="project" value="InterPro"/>
</dbReference>
<feature type="active site" evidence="3">
    <location>
        <position position="256"/>
    </location>
</feature>
<organism evidence="7 9">
    <name type="scientific">Superficieibacter electus</name>
    <dbReference type="NCBI Taxonomy" id="2022662"/>
    <lineage>
        <taxon>Bacteria</taxon>
        <taxon>Pseudomonadati</taxon>
        <taxon>Pseudomonadota</taxon>
        <taxon>Gammaproteobacteria</taxon>
        <taxon>Enterobacterales</taxon>
        <taxon>Enterobacteriaceae</taxon>
        <taxon>Superficieibacter</taxon>
    </lineage>
</organism>
<evidence type="ECO:0000256" key="2">
    <source>
        <dbReference type="ARBA" id="ARBA00023002"/>
    </source>
</evidence>
<dbReference type="NCBIfam" id="TIGR01780">
    <property type="entry name" value="SSADH"/>
    <property type="match status" value="1"/>
</dbReference>
<evidence type="ECO:0000256" key="3">
    <source>
        <dbReference type="PROSITE-ProRule" id="PRU10007"/>
    </source>
</evidence>
<feature type="domain" description="Aldehyde dehydrogenase" evidence="5">
    <location>
        <begin position="27"/>
        <end position="478"/>
    </location>
</feature>
<evidence type="ECO:0000313" key="7">
    <source>
        <dbReference type="EMBL" id="POP48693.1"/>
    </source>
</evidence>
<name>A0A2P5GQ47_9ENTR</name>
<dbReference type="InterPro" id="IPR010102">
    <property type="entry name" value="Succ_semiAld_DH"/>
</dbReference>
<dbReference type="OrthoDB" id="9812625at2"/>
<gene>
    <name evidence="7" type="primary">gabD</name>
    <name evidence="7" type="ORF">CHU32_11255</name>
    <name evidence="6" type="ORF">CHU33_08325</name>
</gene>
<dbReference type="PROSITE" id="PS00687">
    <property type="entry name" value="ALDEHYDE_DEHYDR_GLU"/>
    <property type="match status" value="1"/>
</dbReference>
<keyword evidence="2 4" id="KW-0560">Oxidoreductase</keyword>
<evidence type="ECO:0000256" key="1">
    <source>
        <dbReference type="ARBA" id="ARBA00009986"/>
    </source>
</evidence>
<dbReference type="Proteomes" id="UP000247005">
    <property type="component" value="Unassembled WGS sequence"/>
</dbReference>
<dbReference type="EMBL" id="PQGE01000006">
    <property type="protein sequence ID" value="POP45532.1"/>
    <property type="molecule type" value="Genomic_DNA"/>
</dbReference>
<dbReference type="InterPro" id="IPR015590">
    <property type="entry name" value="Aldehyde_DH_dom"/>
</dbReference>
<dbReference type="EMBL" id="PQGD01000008">
    <property type="protein sequence ID" value="POP48693.1"/>
    <property type="molecule type" value="Genomic_DNA"/>
</dbReference>
<proteinExistence type="inferred from homology"/>
<protein>
    <submittedName>
        <fullName evidence="7">Succinate-semialdehyde dehydrogenase (NADP(+))</fullName>
        <ecNumber evidence="7">1.2.1.16</ecNumber>
    </submittedName>
</protein>